<evidence type="ECO:0000313" key="3">
    <source>
        <dbReference type="EMBL" id="SDB77158.1"/>
    </source>
</evidence>
<feature type="domain" description="DUF6291" evidence="2">
    <location>
        <begin position="5"/>
        <end position="74"/>
    </location>
</feature>
<dbReference type="InterPro" id="IPR046258">
    <property type="entry name" value="DUF6291"/>
</dbReference>
<reference evidence="3 4" key="1">
    <citation type="submission" date="2016-10" db="EMBL/GenBank/DDBJ databases">
        <authorList>
            <person name="de Groot N.N."/>
        </authorList>
    </citation>
    <scope>NUCLEOTIDE SEQUENCE [LARGE SCALE GENOMIC DNA]</scope>
    <source>
        <strain evidence="3 4">NLAE-zl-C500</strain>
    </source>
</reference>
<evidence type="ECO:0000313" key="4">
    <source>
        <dbReference type="Proteomes" id="UP000183670"/>
    </source>
</evidence>
<evidence type="ECO:0000256" key="1">
    <source>
        <dbReference type="SAM" id="MobiDB-lite"/>
    </source>
</evidence>
<gene>
    <name evidence="3" type="ORF">SAMN05192581_101825</name>
</gene>
<dbReference type="Proteomes" id="UP000183670">
    <property type="component" value="Unassembled WGS sequence"/>
</dbReference>
<dbReference type="Pfam" id="PF19808">
    <property type="entry name" value="DUF6291"/>
    <property type="match status" value="1"/>
</dbReference>
<organism evidence="3 4">
    <name type="scientific">Bacteroides ovatus</name>
    <dbReference type="NCBI Taxonomy" id="28116"/>
    <lineage>
        <taxon>Bacteria</taxon>
        <taxon>Pseudomonadati</taxon>
        <taxon>Bacteroidota</taxon>
        <taxon>Bacteroidia</taxon>
        <taxon>Bacteroidales</taxon>
        <taxon>Bacteroidaceae</taxon>
        <taxon>Bacteroides</taxon>
    </lineage>
</organism>
<feature type="compositionally biased region" description="Basic and acidic residues" evidence="1">
    <location>
        <begin position="129"/>
        <end position="144"/>
    </location>
</feature>
<name>A0A1G6G573_BACOV</name>
<sequence length="228" mass="26324">MERESFVFYKSWLEAIKNLPREMQGEVLTAIIEYGLYGETTESLKPITNAMLAMVIPQINANNRKFENGLKGGRPPKGNQDESSSKPNNNQTITKSEPKNNQNQTTKEPSQNQMETKVEPNVYDNDNVNDNKKESANADKKEDEPYGSTLSPKFLSFQAWIKDNAPYCANPKNMNQITEKELDRLMETYTEKQIADVISQIENRKDKRKQYSSLYRTVLNWIKTEKQQ</sequence>
<feature type="region of interest" description="Disordered" evidence="1">
    <location>
        <begin position="65"/>
        <end position="149"/>
    </location>
</feature>
<evidence type="ECO:0000259" key="2">
    <source>
        <dbReference type="Pfam" id="PF19808"/>
    </source>
</evidence>
<dbReference type="AlphaFoldDB" id="A0A1G6G573"/>
<dbReference type="RefSeq" id="WP_074558085.1">
    <property type="nucleotide sequence ID" value="NZ_FMYE01000018.1"/>
</dbReference>
<protein>
    <recommendedName>
        <fullName evidence="2">DUF6291 domain-containing protein</fullName>
    </recommendedName>
</protein>
<dbReference type="EMBL" id="FMYE01000018">
    <property type="protein sequence ID" value="SDB77158.1"/>
    <property type="molecule type" value="Genomic_DNA"/>
</dbReference>
<proteinExistence type="predicted"/>
<feature type="compositionally biased region" description="Polar residues" evidence="1">
    <location>
        <begin position="85"/>
        <end position="115"/>
    </location>
</feature>
<accession>A0A1G6G573</accession>